<sequence length="76" mass="8342">MNYPIVIYSCDERGYVAEVPALKGCLAQGETLSETIEELRIVTKLWIETAEKHGQPLPDVEGAIQKVKALSYSGSC</sequence>
<organism evidence="2 3">
    <name type="scientific">Vasconcelosia minhoensis LEGE 07310</name>
    <dbReference type="NCBI Taxonomy" id="915328"/>
    <lineage>
        <taxon>Bacteria</taxon>
        <taxon>Bacillati</taxon>
        <taxon>Cyanobacteriota</taxon>
        <taxon>Cyanophyceae</taxon>
        <taxon>Nodosilineales</taxon>
        <taxon>Cymatolegaceae</taxon>
        <taxon>Vasconcelosia</taxon>
        <taxon>Vasconcelosia minhoensis</taxon>
    </lineage>
</organism>
<dbReference type="RefSeq" id="WP_193908129.1">
    <property type="nucleotide sequence ID" value="NZ_JADEXG010000031.1"/>
</dbReference>
<dbReference type="EMBL" id="JADEXG010000031">
    <property type="protein sequence ID" value="MBE9078357.1"/>
    <property type="molecule type" value="Genomic_DNA"/>
</dbReference>
<dbReference type="Gene3D" id="3.30.160.250">
    <property type="match status" value="1"/>
</dbReference>
<gene>
    <name evidence="2" type="ORF">IQ241_13815</name>
</gene>
<evidence type="ECO:0000259" key="1">
    <source>
        <dbReference type="Pfam" id="PF15919"/>
    </source>
</evidence>
<evidence type="ECO:0000313" key="3">
    <source>
        <dbReference type="Proteomes" id="UP000636505"/>
    </source>
</evidence>
<dbReference type="PANTHER" id="PTHR34504">
    <property type="entry name" value="ANTITOXIN HICB"/>
    <property type="match status" value="1"/>
</dbReference>
<name>A0A8J7AY70_9CYAN</name>
<feature type="domain" description="HicB-like antitoxin of toxin-antitoxin system" evidence="1">
    <location>
        <begin position="3"/>
        <end position="73"/>
    </location>
</feature>
<dbReference type="InterPro" id="IPR031807">
    <property type="entry name" value="HicB-like"/>
</dbReference>
<dbReference type="InterPro" id="IPR051404">
    <property type="entry name" value="TA_system_antitoxin"/>
</dbReference>
<dbReference type="InterPro" id="IPR035069">
    <property type="entry name" value="TTHA1013/TTHA0281-like"/>
</dbReference>
<dbReference type="Pfam" id="PF15919">
    <property type="entry name" value="HicB_lk_antitox"/>
    <property type="match status" value="1"/>
</dbReference>
<proteinExistence type="predicted"/>
<accession>A0A8J7AY70</accession>
<evidence type="ECO:0000313" key="2">
    <source>
        <dbReference type="EMBL" id="MBE9078357.1"/>
    </source>
</evidence>
<reference evidence="2" key="1">
    <citation type="submission" date="2020-10" db="EMBL/GenBank/DDBJ databases">
        <authorList>
            <person name="Castelo-Branco R."/>
            <person name="Eusebio N."/>
            <person name="Adriana R."/>
            <person name="Vieira A."/>
            <person name="Brugerolle De Fraissinette N."/>
            <person name="Rezende De Castro R."/>
            <person name="Schneider M.P."/>
            <person name="Vasconcelos V."/>
            <person name="Leao P.N."/>
        </authorList>
    </citation>
    <scope>NUCLEOTIDE SEQUENCE</scope>
    <source>
        <strain evidence="2">LEGE 07310</strain>
    </source>
</reference>
<comment type="caution">
    <text evidence="2">The sequence shown here is derived from an EMBL/GenBank/DDBJ whole genome shotgun (WGS) entry which is preliminary data.</text>
</comment>
<dbReference type="AlphaFoldDB" id="A0A8J7AY70"/>
<dbReference type="PANTHER" id="PTHR34504:SF2">
    <property type="entry name" value="UPF0150 PROTEIN SSL0259"/>
    <property type="match status" value="1"/>
</dbReference>
<keyword evidence="3" id="KW-1185">Reference proteome</keyword>
<protein>
    <submittedName>
        <fullName evidence="2">Type II toxin-antitoxin system HicB family antitoxin</fullName>
    </submittedName>
</protein>
<dbReference type="SUPFAM" id="SSF143100">
    <property type="entry name" value="TTHA1013/TTHA0281-like"/>
    <property type="match status" value="1"/>
</dbReference>
<dbReference type="Proteomes" id="UP000636505">
    <property type="component" value="Unassembled WGS sequence"/>
</dbReference>